<evidence type="ECO:0000256" key="3">
    <source>
        <dbReference type="ARBA" id="ARBA00010514"/>
    </source>
</evidence>
<evidence type="ECO:0000256" key="2">
    <source>
        <dbReference type="ARBA" id="ARBA00004673"/>
    </source>
</evidence>
<keyword evidence="8 10" id="KW-0496">Mitochondrion</keyword>
<comment type="function">
    <text evidence="10">Component of the cytochrome c oxidase, the last enzyme in the mitochondrial electron transport chain which drives oxidative phosphorylation. The respiratory chain contains 3 multisubunit complexes succinate dehydrogenase (complex II, CII), ubiquinol-cytochrome c oxidoreductase (cytochrome b-c1 complex, complex III, CIII) and cytochrome c oxidase (complex IV, CIV), that cooperate to transfer electrons derived from NADH and succinate to molecular oxygen, creating an electrochemical gradient over the inner membrane that drives transmembrane transport and the ATP synthase. Cytochrome c oxidase is the component of the respiratory chain that catalyzes the reduction of oxygen to water. Electrons originating from reduced cytochrome c in the intermembrane space (IMS) are transferred via the dinuclear copper A center (CU(A)) of subunit 2 and heme A of subunit 1 to the active site in subunit 1, a binuclear center (BNC) formed by heme A3 and copper B (CU(B)). The BNC reduces molecular oxygen to 2 water molecules using 4 electrons from cytochrome c in the IMS and 4 protons from the mitochondrial matrix.</text>
</comment>
<protein>
    <recommendedName>
        <fullName evidence="10">Cytochrome c oxidase subunit 8, mitochondrial</fullName>
    </recommendedName>
    <alternativeName>
        <fullName evidence="10">Cytochrome c oxidase polypeptide VIII</fullName>
    </alternativeName>
</protein>
<evidence type="ECO:0000256" key="9">
    <source>
        <dbReference type="ARBA" id="ARBA00023136"/>
    </source>
</evidence>
<dbReference type="EMBL" id="FMSP01000005">
    <property type="protein sequence ID" value="SCV70297.1"/>
    <property type="molecule type" value="Genomic_DNA"/>
</dbReference>
<keyword evidence="6 10" id="KW-0809">Transit peptide</keyword>
<keyword evidence="12" id="KW-1185">Reference proteome</keyword>
<evidence type="ECO:0000256" key="7">
    <source>
        <dbReference type="ARBA" id="ARBA00022989"/>
    </source>
</evidence>
<dbReference type="InterPro" id="IPR036636">
    <property type="entry name" value="COX7C/Cox8_sf"/>
</dbReference>
<keyword evidence="5 10" id="KW-0999">Mitochondrion inner membrane</keyword>
<dbReference type="Gene3D" id="4.10.49.10">
    <property type="entry name" value="Cytochrome c oxidase subunit VIIc"/>
    <property type="match status" value="1"/>
</dbReference>
<reference evidence="12" key="1">
    <citation type="submission" date="2016-09" db="EMBL/GenBank/DDBJ databases">
        <authorList>
            <person name="Jeantristanb JTB J.-T."/>
            <person name="Ricardo R."/>
        </authorList>
    </citation>
    <scope>NUCLEOTIDE SEQUENCE [LARGE SCALE GENOMIC DNA]</scope>
</reference>
<dbReference type="Proteomes" id="UP000198372">
    <property type="component" value="Unassembled WGS sequence"/>
</dbReference>
<evidence type="ECO:0000256" key="1">
    <source>
        <dbReference type="ARBA" id="ARBA00004434"/>
    </source>
</evidence>
<dbReference type="InterPro" id="IPR004202">
    <property type="entry name" value="COX7C/Cox8"/>
</dbReference>
<dbReference type="PANTHER" id="PTHR13313">
    <property type="entry name" value="CYTOCHROME C OXIDASE SUBUNIT VIIC"/>
    <property type="match status" value="1"/>
</dbReference>
<keyword evidence="4 10" id="KW-0812">Transmembrane</keyword>
<dbReference type="OrthoDB" id="9974841at2759"/>
<dbReference type="UniPathway" id="UPA00705"/>
<comment type="subcellular location">
    <subcellularLocation>
        <location evidence="1 10">Mitochondrion inner membrane</location>
        <topology evidence="1 10">Single-pass membrane protein</topology>
    </subcellularLocation>
</comment>
<evidence type="ECO:0000313" key="11">
    <source>
        <dbReference type="EMBL" id="SCV70297.1"/>
    </source>
</evidence>
<proteinExistence type="inferred from homology"/>
<feature type="transmembrane region" description="Helical" evidence="10">
    <location>
        <begin position="52"/>
        <end position="72"/>
    </location>
</feature>
<sequence>MLSAAARPALRAMRTPLASAQCQQMRSVHFDNVVGSNTPFSYKSGSGLAIKMIAFCGFGFATPFLAASYQMYGYSLLLNTA</sequence>
<organism evidence="11 12">
    <name type="scientific">Microbotryum intermedium</name>
    <dbReference type="NCBI Taxonomy" id="269621"/>
    <lineage>
        <taxon>Eukaryota</taxon>
        <taxon>Fungi</taxon>
        <taxon>Dikarya</taxon>
        <taxon>Basidiomycota</taxon>
        <taxon>Pucciniomycotina</taxon>
        <taxon>Microbotryomycetes</taxon>
        <taxon>Microbotryales</taxon>
        <taxon>Microbotryaceae</taxon>
        <taxon>Microbotryum</taxon>
    </lineage>
</organism>
<evidence type="ECO:0000256" key="4">
    <source>
        <dbReference type="ARBA" id="ARBA00022692"/>
    </source>
</evidence>
<comment type="similarity">
    <text evidence="3 10">Belongs to the cytochrome c oxidase VIIc family.</text>
</comment>
<evidence type="ECO:0000256" key="6">
    <source>
        <dbReference type="ARBA" id="ARBA00022946"/>
    </source>
</evidence>
<name>A0A238FAV5_9BASI</name>
<keyword evidence="7 10" id="KW-1133">Transmembrane helix</keyword>
<dbReference type="STRING" id="269621.A0A238FAV5"/>
<dbReference type="AlphaFoldDB" id="A0A238FAV5"/>
<keyword evidence="9 10" id="KW-0472">Membrane</keyword>
<dbReference type="Pfam" id="PF02935">
    <property type="entry name" value="COX7C"/>
    <property type="match status" value="1"/>
</dbReference>
<evidence type="ECO:0000256" key="8">
    <source>
        <dbReference type="ARBA" id="ARBA00023128"/>
    </source>
</evidence>
<gene>
    <name evidence="11" type="ORF">BQ2448_1691</name>
</gene>
<evidence type="ECO:0000256" key="10">
    <source>
        <dbReference type="RuleBase" id="RU368123"/>
    </source>
</evidence>
<dbReference type="GO" id="GO:0006123">
    <property type="term" value="P:mitochondrial electron transport, cytochrome c to oxygen"/>
    <property type="evidence" value="ECO:0007669"/>
    <property type="project" value="UniProtKB-UniRule"/>
</dbReference>
<evidence type="ECO:0000313" key="12">
    <source>
        <dbReference type="Proteomes" id="UP000198372"/>
    </source>
</evidence>
<accession>A0A238FAV5</accession>
<comment type="subunit">
    <text evidence="10">Component of the cytochrome c oxidase (complex IV, CIV), a multisubunit enzyme composed of a catalytic core of 3 subunits and several supernumerary subunits. The complex exists as a monomer or a dimer and forms supercomplexes (SCs) in the inner mitochondrial membrane with ubiquinol-cytochrome c oxidoreductase (cytochrome b-c1 complex, complex III, CIII).</text>
</comment>
<dbReference type="SUPFAM" id="SSF81427">
    <property type="entry name" value="Mitochondrial cytochrome c oxidase subunit VIIc (aka VIIIa)"/>
    <property type="match status" value="1"/>
</dbReference>
<dbReference type="GO" id="GO:0045277">
    <property type="term" value="C:respiratory chain complex IV"/>
    <property type="evidence" value="ECO:0007669"/>
    <property type="project" value="UniProtKB-UniRule"/>
</dbReference>
<dbReference type="PANTHER" id="PTHR13313:SF0">
    <property type="entry name" value="CYTOCHROME C OXIDASE SUBUNIT 7C, MITOCHONDRIAL"/>
    <property type="match status" value="1"/>
</dbReference>
<dbReference type="GO" id="GO:0005743">
    <property type="term" value="C:mitochondrial inner membrane"/>
    <property type="evidence" value="ECO:0007669"/>
    <property type="project" value="UniProtKB-SubCell"/>
</dbReference>
<comment type="pathway">
    <text evidence="2 10">Energy metabolism; oxidative phosphorylation.</text>
</comment>
<evidence type="ECO:0000256" key="5">
    <source>
        <dbReference type="ARBA" id="ARBA00022792"/>
    </source>
</evidence>